<dbReference type="EMBL" id="AGEI01000007">
    <property type="protein sequence ID" value="EHR35782.1"/>
    <property type="molecule type" value="Genomic_DNA"/>
</dbReference>
<dbReference type="PATRIC" id="fig|883114.3.peg.224"/>
<dbReference type="Proteomes" id="UP000004191">
    <property type="component" value="Unassembled WGS sequence"/>
</dbReference>
<dbReference type="GO" id="GO:0005886">
    <property type="term" value="C:plasma membrane"/>
    <property type="evidence" value="ECO:0007669"/>
    <property type="project" value="InterPro"/>
</dbReference>
<comment type="caution">
    <text evidence="2">The sequence shown here is derived from an EMBL/GenBank/DDBJ whole genome shotgun (WGS) entry which is preliminary data.</text>
</comment>
<dbReference type="NCBIfam" id="TIGR02357">
    <property type="entry name" value="ECF_ThiT_YuaJ"/>
    <property type="match status" value="1"/>
</dbReference>
<dbReference type="Gene3D" id="1.10.1760.20">
    <property type="match status" value="1"/>
</dbReference>
<keyword evidence="1" id="KW-0812">Transmembrane</keyword>
<dbReference type="Pfam" id="PF09515">
    <property type="entry name" value="Thia_YuaJ"/>
    <property type="match status" value="1"/>
</dbReference>
<organism evidence="2 3">
    <name type="scientific">Helcococcus kunzii ATCC 51366</name>
    <dbReference type="NCBI Taxonomy" id="883114"/>
    <lineage>
        <taxon>Bacteria</taxon>
        <taxon>Bacillati</taxon>
        <taxon>Bacillota</taxon>
        <taxon>Tissierellia</taxon>
        <taxon>Tissierellales</taxon>
        <taxon>Peptoniphilaceae</taxon>
        <taxon>Helcococcus</taxon>
    </lineage>
</organism>
<feature type="transmembrane region" description="Helical" evidence="1">
    <location>
        <begin position="47"/>
        <end position="69"/>
    </location>
</feature>
<name>H3NLL7_9FIRM</name>
<keyword evidence="1" id="KW-1133">Transmembrane helix</keyword>
<dbReference type="AlphaFoldDB" id="H3NLL7"/>
<dbReference type="OrthoDB" id="9795813at2"/>
<dbReference type="HOGENOM" id="CLU_090959_2_1_9"/>
<reference evidence="2 3" key="1">
    <citation type="submission" date="2012-01" db="EMBL/GenBank/DDBJ databases">
        <title>The Genome Sequence of Helcococcus kunzii ATCC 51366.</title>
        <authorList>
            <consortium name="The Broad Institute Genome Sequencing Platform"/>
            <person name="Earl A."/>
            <person name="Ward D."/>
            <person name="Feldgarden M."/>
            <person name="Gevers D."/>
            <person name="Huys G."/>
            <person name="Young S.K."/>
            <person name="Zeng Q."/>
            <person name="Gargeya S."/>
            <person name="Fitzgerald M."/>
            <person name="Haas B."/>
            <person name="Abouelleil A."/>
            <person name="Alvarado L."/>
            <person name="Arachchi H.M."/>
            <person name="Berlin A."/>
            <person name="Chapman S.B."/>
            <person name="Gearin G."/>
            <person name="Goldberg J."/>
            <person name="Griggs A."/>
            <person name="Gujja S."/>
            <person name="Hansen M."/>
            <person name="Heiman D."/>
            <person name="Howarth C."/>
            <person name="Larimer J."/>
            <person name="Lui A."/>
            <person name="MacDonald P.J.P."/>
            <person name="McCowen C."/>
            <person name="Montmayeur A."/>
            <person name="Murphy C."/>
            <person name="Neiman D."/>
            <person name="Pearson M."/>
            <person name="Priest M."/>
            <person name="Roberts A."/>
            <person name="Saif S."/>
            <person name="Shea T."/>
            <person name="Sisk P."/>
            <person name="Stolte C."/>
            <person name="Sykes S."/>
            <person name="Wortman J."/>
            <person name="Nusbaum C."/>
            <person name="Birren B."/>
        </authorList>
    </citation>
    <scope>NUCLEOTIDE SEQUENCE [LARGE SCALE GENOMIC DNA]</scope>
    <source>
        <strain evidence="2 3">ATCC 51366</strain>
    </source>
</reference>
<keyword evidence="3" id="KW-1185">Reference proteome</keyword>
<feature type="transmembrane region" description="Helical" evidence="1">
    <location>
        <begin position="6"/>
        <end position="26"/>
    </location>
</feature>
<dbReference type="eggNOG" id="COG3859">
    <property type="taxonomic scope" value="Bacteria"/>
</dbReference>
<dbReference type="RefSeq" id="WP_005397131.1">
    <property type="nucleotide sequence ID" value="NZ_JH601088.1"/>
</dbReference>
<evidence type="ECO:0000256" key="1">
    <source>
        <dbReference type="SAM" id="Phobius"/>
    </source>
</evidence>
<keyword evidence="1" id="KW-0472">Membrane</keyword>
<dbReference type="STRING" id="883114.HMPREF9709_00228"/>
<evidence type="ECO:0000313" key="3">
    <source>
        <dbReference type="Proteomes" id="UP000004191"/>
    </source>
</evidence>
<dbReference type="GeneID" id="96998251"/>
<protein>
    <submittedName>
        <fullName evidence="2">Putative proton-coupled thiamine transporter YuaJ</fullName>
    </submittedName>
</protein>
<dbReference type="InterPro" id="IPR012651">
    <property type="entry name" value="Thia_Transptr_ThiT"/>
</dbReference>
<dbReference type="GO" id="GO:0015234">
    <property type="term" value="F:thiamine transmembrane transporter activity"/>
    <property type="evidence" value="ECO:0007669"/>
    <property type="project" value="InterPro"/>
</dbReference>
<proteinExistence type="predicted"/>
<sequence length="182" mass="20599">MERNKNFFSLQMIVEGGIMLALAYVLNMFKLYTMPQGGDISLSMLPIMIFAIRWGGIQGFILGILYGILKLIVDPYVIHPAQLILDYPLPSAFVGLSGISFLKDKKEFRGYLPMIVIAYALKFVAHYLSGLIFFPQYAPKGMSPAYYSFIYNITYLGPELLIFIVVIAVLWNPLKNVLVKQK</sequence>
<feature type="transmembrane region" description="Helical" evidence="1">
    <location>
        <begin position="114"/>
        <end position="137"/>
    </location>
</feature>
<feature type="transmembrane region" description="Helical" evidence="1">
    <location>
        <begin position="149"/>
        <end position="172"/>
    </location>
</feature>
<evidence type="ECO:0000313" key="2">
    <source>
        <dbReference type="EMBL" id="EHR35782.1"/>
    </source>
</evidence>
<accession>H3NLL7</accession>
<gene>
    <name evidence="2" type="ORF">HMPREF9709_00228</name>
</gene>